<evidence type="ECO:0000256" key="1">
    <source>
        <dbReference type="PROSITE-ProRule" id="PRU00047"/>
    </source>
</evidence>
<keyword evidence="1" id="KW-0862">Zinc</keyword>
<sequence length="301" mass="32078">MPAVVITAPPGGTAEVMKEARTRINLQELGIQEVRLRKAVTWSMILEIPGDKEGSKANALAGRLSELLAFREGDHRIRDLDDSVSVQKIAEAIATLGACAKDLVKVGPIRRTAGGLGQGTVWIQCPILAARKITAQRRIKIGWLSYRVDVLQQRRVQCFKCLEAGHTSSRCNSGTDRSQCCYRCGQAGHKSSECHRPLCKDAGRKAVHKIGSRGCNAKSGRKASAAPIRRGEGSGGAKPPSSSISQGPSGVQKSSFPEPGVAEAPKKKRPPRITSTSAGRGSEETPMEIGLEEAIAAPQCP</sequence>
<evidence type="ECO:0000313" key="5">
    <source>
        <dbReference type="Proteomes" id="UP000078541"/>
    </source>
</evidence>
<dbReference type="STRING" id="34720.A0A151JSQ4"/>
<dbReference type="EMBL" id="KQ982031">
    <property type="protein sequence ID" value="KYN30372.1"/>
    <property type="molecule type" value="Genomic_DNA"/>
</dbReference>
<name>A0A151JSQ4_9HYME</name>
<dbReference type="PROSITE" id="PS50158">
    <property type="entry name" value="ZF_CCHC"/>
    <property type="match status" value="1"/>
</dbReference>
<dbReference type="SUPFAM" id="SSF57756">
    <property type="entry name" value="Retrovirus zinc finger-like domains"/>
    <property type="match status" value="1"/>
</dbReference>
<proteinExistence type="predicted"/>
<evidence type="ECO:0000256" key="2">
    <source>
        <dbReference type="SAM" id="MobiDB-lite"/>
    </source>
</evidence>
<dbReference type="InterPro" id="IPR001878">
    <property type="entry name" value="Znf_CCHC"/>
</dbReference>
<dbReference type="GO" id="GO:0003676">
    <property type="term" value="F:nucleic acid binding"/>
    <property type="evidence" value="ECO:0007669"/>
    <property type="project" value="InterPro"/>
</dbReference>
<keyword evidence="1" id="KW-0863">Zinc-finger</keyword>
<keyword evidence="1" id="KW-0479">Metal-binding</keyword>
<feature type="compositionally biased region" description="Low complexity" evidence="2">
    <location>
        <begin position="239"/>
        <end position="250"/>
    </location>
</feature>
<protein>
    <recommendedName>
        <fullName evidence="3">CCHC-type domain-containing protein</fullName>
    </recommendedName>
</protein>
<dbReference type="InterPro" id="IPR036875">
    <property type="entry name" value="Znf_CCHC_sf"/>
</dbReference>
<feature type="region of interest" description="Disordered" evidence="2">
    <location>
        <begin position="210"/>
        <end position="301"/>
    </location>
</feature>
<reference evidence="4 5" key="1">
    <citation type="submission" date="2016-03" db="EMBL/GenBank/DDBJ databases">
        <title>Trachymyrmex septentrionalis WGS genome.</title>
        <authorList>
            <person name="Nygaard S."/>
            <person name="Hu H."/>
            <person name="Boomsma J."/>
            <person name="Zhang G."/>
        </authorList>
    </citation>
    <scope>NUCLEOTIDE SEQUENCE [LARGE SCALE GENOMIC DNA]</scope>
    <source>
        <strain evidence="4">Tsep2-gDNA-1</strain>
        <tissue evidence="4">Whole body</tissue>
    </source>
</reference>
<keyword evidence="5" id="KW-1185">Reference proteome</keyword>
<accession>A0A151JSQ4</accession>
<organism evidence="4 5">
    <name type="scientific">Trachymyrmex septentrionalis</name>
    <dbReference type="NCBI Taxonomy" id="34720"/>
    <lineage>
        <taxon>Eukaryota</taxon>
        <taxon>Metazoa</taxon>
        <taxon>Ecdysozoa</taxon>
        <taxon>Arthropoda</taxon>
        <taxon>Hexapoda</taxon>
        <taxon>Insecta</taxon>
        <taxon>Pterygota</taxon>
        <taxon>Neoptera</taxon>
        <taxon>Endopterygota</taxon>
        <taxon>Hymenoptera</taxon>
        <taxon>Apocrita</taxon>
        <taxon>Aculeata</taxon>
        <taxon>Formicoidea</taxon>
        <taxon>Formicidae</taxon>
        <taxon>Myrmicinae</taxon>
        <taxon>Trachymyrmex</taxon>
    </lineage>
</organism>
<dbReference type="Gene3D" id="4.10.60.10">
    <property type="entry name" value="Zinc finger, CCHC-type"/>
    <property type="match status" value="1"/>
</dbReference>
<feature type="domain" description="CCHC-type" evidence="3">
    <location>
        <begin position="181"/>
        <end position="194"/>
    </location>
</feature>
<dbReference type="SMART" id="SM00343">
    <property type="entry name" value="ZnF_C2HC"/>
    <property type="match status" value="2"/>
</dbReference>
<dbReference type="Proteomes" id="UP000078541">
    <property type="component" value="Unassembled WGS sequence"/>
</dbReference>
<evidence type="ECO:0000313" key="4">
    <source>
        <dbReference type="EMBL" id="KYN30372.1"/>
    </source>
</evidence>
<evidence type="ECO:0000259" key="3">
    <source>
        <dbReference type="PROSITE" id="PS50158"/>
    </source>
</evidence>
<dbReference type="GO" id="GO:0008270">
    <property type="term" value="F:zinc ion binding"/>
    <property type="evidence" value="ECO:0007669"/>
    <property type="project" value="UniProtKB-KW"/>
</dbReference>
<gene>
    <name evidence="4" type="ORF">ALC56_15348</name>
</gene>
<dbReference type="AlphaFoldDB" id="A0A151JSQ4"/>